<protein>
    <submittedName>
        <fullName evidence="3">Uncharacterized protein</fullName>
    </submittedName>
</protein>
<name>A0A510JEV3_9FUSO</name>
<proteinExistence type="predicted"/>
<reference evidence="3 4" key="1">
    <citation type="submission" date="2019-07" db="EMBL/GenBank/DDBJ databases">
        <title>Complete Genome Sequence of Leptotrichia goodfellowii Strain JCM 16774.</title>
        <authorList>
            <person name="Watanabe S."/>
            <person name="Cui L."/>
        </authorList>
    </citation>
    <scope>NUCLEOTIDE SEQUENCE [LARGE SCALE GENOMIC DNA]</scope>
    <source>
        <strain evidence="3 4">JCM16774</strain>
    </source>
</reference>
<evidence type="ECO:0000313" key="4">
    <source>
        <dbReference type="Proteomes" id="UP000321606"/>
    </source>
</evidence>
<feature type="transmembrane region" description="Helical" evidence="2">
    <location>
        <begin position="103"/>
        <end position="122"/>
    </location>
</feature>
<dbReference type="STRING" id="714315.GCA_000516535_01883"/>
<feature type="compositionally biased region" description="Basic and acidic residues" evidence="1">
    <location>
        <begin position="10"/>
        <end position="32"/>
    </location>
</feature>
<keyword evidence="2" id="KW-0472">Membrane</keyword>
<keyword evidence="2" id="KW-1133">Transmembrane helix</keyword>
<dbReference type="EMBL" id="AP019822">
    <property type="protein sequence ID" value="BBM36931.1"/>
    <property type="molecule type" value="Genomic_DNA"/>
</dbReference>
<dbReference type="Proteomes" id="UP000321606">
    <property type="component" value="Chromosome"/>
</dbReference>
<feature type="region of interest" description="Disordered" evidence="1">
    <location>
        <begin position="1"/>
        <end position="32"/>
    </location>
</feature>
<keyword evidence="2" id="KW-0812">Transmembrane</keyword>
<evidence type="ECO:0000313" key="3">
    <source>
        <dbReference type="EMBL" id="BBM36931.1"/>
    </source>
</evidence>
<dbReference type="AlphaFoldDB" id="A0A510JEV3"/>
<dbReference type="RefSeq" id="WP_006807734.1">
    <property type="nucleotide sequence ID" value="NZ_AP019822.1"/>
</dbReference>
<organism evidence="3 4">
    <name type="scientific">Pseudoleptotrichia goodfellowii</name>
    <dbReference type="NCBI Taxonomy" id="157692"/>
    <lineage>
        <taxon>Bacteria</taxon>
        <taxon>Fusobacteriati</taxon>
        <taxon>Fusobacteriota</taxon>
        <taxon>Fusobacteriia</taxon>
        <taxon>Fusobacteriales</taxon>
        <taxon>Leptotrichiaceae</taxon>
        <taxon>Pseudoleptotrichia</taxon>
    </lineage>
</organism>
<feature type="transmembrane region" description="Helical" evidence="2">
    <location>
        <begin position="37"/>
        <end position="60"/>
    </location>
</feature>
<accession>A0A510JEV3</accession>
<evidence type="ECO:0000256" key="1">
    <source>
        <dbReference type="SAM" id="MobiDB-lite"/>
    </source>
</evidence>
<dbReference type="KEGG" id="lgo:JCM16774_1877"/>
<dbReference type="OrthoDB" id="1651112at2"/>
<feature type="transmembrane region" description="Helical" evidence="2">
    <location>
        <begin position="72"/>
        <end position="91"/>
    </location>
</feature>
<sequence length="126" mass="14656">MKRKIKKYNAKQEEKLKEKEEKEKNDQKKKDSEIKPFSLQSAIGIILSSLAGSIVFPFLLSLVGVKDVRLGILLGNVFISSFGFTWVRHFIDSKKGFCKSFWIQYATFAVIFGIISYLWFYWAKFV</sequence>
<gene>
    <name evidence="3" type="ORF">JCM16774_1877</name>
</gene>
<evidence type="ECO:0000256" key="2">
    <source>
        <dbReference type="SAM" id="Phobius"/>
    </source>
</evidence>